<protein>
    <submittedName>
        <fullName evidence="2">Uncharacterized protein</fullName>
    </submittedName>
</protein>
<dbReference type="Proteomes" id="UP001159363">
    <property type="component" value="Chromosome 2"/>
</dbReference>
<evidence type="ECO:0000313" key="2">
    <source>
        <dbReference type="EMBL" id="KAJ8894064.1"/>
    </source>
</evidence>
<name>A0ABQ9IBL7_9NEOP</name>
<feature type="region of interest" description="Disordered" evidence="1">
    <location>
        <begin position="1"/>
        <end position="41"/>
    </location>
</feature>
<evidence type="ECO:0000256" key="1">
    <source>
        <dbReference type="SAM" id="MobiDB-lite"/>
    </source>
</evidence>
<reference evidence="2 3" key="1">
    <citation type="submission" date="2023-02" db="EMBL/GenBank/DDBJ databases">
        <title>LHISI_Scaffold_Assembly.</title>
        <authorList>
            <person name="Stuart O.P."/>
            <person name="Cleave R."/>
            <person name="Magrath M.J.L."/>
            <person name="Mikheyev A.S."/>
        </authorList>
    </citation>
    <scope>NUCLEOTIDE SEQUENCE [LARGE SCALE GENOMIC DNA]</scope>
    <source>
        <strain evidence="2">Daus_M_001</strain>
        <tissue evidence="2">Leg muscle</tissue>
    </source>
</reference>
<comment type="caution">
    <text evidence="2">The sequence shown here is derived from an EMBL/GenBank/DDBJ whole genome shotgun (WGS) entry which is preliminary data.</text>
</comment>
<sequence length="299" mass="33085">MRTIEMSIERAEEWEIPEKIRRPEASRDPDPGAASESRESACGSLLLGPASLQPEKAGPSSRCRRARPPALSVFLRRGARTCLTSMEAQRLGQQPVRVAQLITPLANRSQYALASQIYGTLSQLRAANQRIDYSPPTEVNRVRFPVDRSQIFAFGDHDKRFRGSTGFLGDLPLPLPAFRRCCIPSFGSRDLDVQSHPNFYILLRPFWSLFQTGDCNVLLTPTPRSNTADSTCQVISVTSVIVPLLLTTTDGDSSAGFAMSVKYLLAGLSNLNQELNVVDEDGMTYRIIVLIEDARKALE</sequence>
<keyword evidence="3" id="KW-1185">Reference proteome</keyword>
<gene>
    <name evidence="2" type="ORF">PR048_006674</name>
</gene>
<dbReference type="EMBL" id="JARBHB010000002">
    <property type="protein sequence ID" value="KAJ8894064.1"/>
    <property type="molecule type" value="Genomic_DNA"/>
</dbReference>
<accession>A0ABQ9IBL7</accession>
<feature type="compositionally biased region" description="Basic and acidic residues" evidence="1">
    <location>
        <begin position="7"/>
        <end position="30"/>
    </location>
</feature>
<proteinExistence type="predicted"/>
<evidence type="ECO:0000313" key="3">
    <source>
        <dbReference type="Proteomes" id="UP001159363"/>
    </source>
</evidence>
<organism evidence="2 3">
    <name type="scientific">Dryococelus australis</name>
    <dbReference type="NCBI Taxonomy" id="614101"/>
    <lineage>
        <taxon>Eukaryota</taxon>
        <taxon>Metazoa</taxon>
        <taxon>Ecdysozoa</taxon>
        <taxon>Arthropoda</taxon>
        <taxon>Hexapoda</taxon>
        <taxon>Insecta</taxon>
        <taxon>Pterygota</taxon>
        <taxon>Neoptera</taxon>
        <taxon>Polyneoptera</taxon>
        <taxon>Phasmatodea</taxon>
        <taxon>Verophasmatodea</taxon>
        <taxon>Anareolatae</taxon>
        <taxon>Phasmatidae</taxon>
        <taxon>Eurycanthinae</taxon>
        <taxon>Dryococelus</taxon>
    </lineage>
</organism>